<dbReference type="RefSeq" id="WP_176227172.1">
    <property type="nucleotide sequence ID" value="NZ_BLRU01000011.1"/>
</dbReference>
<dbReference type="EMBL" id="BLRZ01000061">
    <property type="protein sequence ID" value="GFP30367.1"/>
    <property type="molecule type" value="Genomic_DNA"/>
</dbReference>
<dbReference type="PANTHER" id="PTHR47268:SF4">
    <property type="entry name" value="ACYLPHOSPHATASE"/>
    <property type="match status" value="1"/>
</dbReference>
<dbReference type="NCBIfam" id="NF011000">
    <property type="entry name" value="PRK14426.1"/>
    <property type="match status" value="1"/>
</dbReference>
<dbReference type="InterPro" id="IPR017968">
    <property type="entry name" value="Acylphosphatase_CS"/>
</dbReference>
<evidence type="ECO:0000313" key="11">
    <source>
        <dbReference type="EMBL" id="GFP30367.1"/>
    </source>
</evidence>
<protein>
    <recommendedName>
        <fullName evidence="3 5">Acylphosphatase</fullName>
        <ecNumber evidence="2 5">3.6.1.7</ecNumber>
    </recommendedName>
</protein>
<evidence type="ECO:0000313" key="13">
    <source>
        <dbReference type="EMBL" id="GFP39998.1"/>
    </source>
</evidence>
<dbReference type="Pfam" id="PF00708">
    <property type="entry name" value="Acylphosphatase"/>
    <property type="match status" value="1"/>
</dbReference>
<evidence type="ECO:0000313" key="12">
    <source>
        <dbReference type="EMBL" id="GFP31781.1"/>
    </source>
</evidence>
<dbReference type="InterPro" id="IPR001792">
    <property type="entry name" value="Acylphosphatase-like_dom"/>
</dbReference>
<dbReference type="Proteomes" id="UP000580051">
    <property type="component" value="Unassembled WGS sequence"/>
</dbReference>
<dbReference type="Proteomes" id="UP000574717">
    <property type="component" value="Unassembled WGS sequence"/>
</dbReference>
<keyword evidence="17" id="KW-1185">Reference proteome</keyword>
<dbReference type="EC" id="3.6.1.7" evidence="2 5"/>
<proteinExistence type="inferred from homology"/>
<evidence type="ECO:0000313" key="14">
    <source>
        <dbReference type="Proteomes" id="UP000569018"/>
    </source>
</evidence>
<accession>A0A6V8NPX3</accession>
<feature type="active site" evidence="5">
    <location>
        <position position="38"/>
    </location>
</feature>
<dbReference type="EMBL" id="BLSD01000122">
    <property type="protein sequence ID" value="GFP39998.1"/>
    <property type="molecule type" value="Genomic_DNA"/>
</dbReference>
<dbReference type="Proteomes" id="UP000568877">
    <property type="component" value="Unassembled WGS sequence"/>
</dbReference>
<evidence type="ECO:0000313" key="17">
    <source>
        <dbReference type="Proteomes" id="UP000588083"/>
    </source>
</evidence>
<dbReference type="InterPro" id="IPR036046">
    <property type="entry name" value="Acylphosphatase-like_dom_sf"/>
</dbReference>
<comment type="catalytic activity">
    <reaction evidence="4 5 6">
        <text>an acyl phosphate + H2O = a carboxylate + phosphate + H(+)</text>
        <dbReference type="Rhea" id="RHEA:14965"/>
        <dbReference type="ChEBI" id="CHEBI:15377"/>
        <dbReference type="ChEBI" id="CHEBI:15378"/>
        <dbReference type="ChEBI" id="CHEBI:29067"/>
        <dbReference type="ChEBI" id="CHEBI:43474"/>
        <dbReference type="ChEBI" id="CHEBI:59918"/>
        <dbReference type="EC" id="3.6.1.7"/>
    </reaction>
</comment>
<dbReference type="Proteomes" id="UP000588083">
    <property type="component" value="Unassembled WGS sequence"/>
</dbReference>
<dbReference type="PROSITE" id="PS00151">
    <property type="entry name" value="ACYLPHOSPHATASE_2"/>
    <property type="match status" value="1"/>
</dbReference>
<dbReference type="Gene3D" id="3.30.70.100">
    <property type="match status" value="1"/>
</dbReference>
<dbReference type="EMBL" id="BLSA01000006">
    <property type="protein sequence ID" value="GFP31781.1"/>
    <property type="molecule type" value="Genomic_DNA"/>
</dbReference>
<evidence type="ECO:0000256" key="3">
    <source>
        <dbReference type="ARBA" id="ARBA00015991"/>
    </source>
</evidence>
<dbReference type="EMBL" id="BLRV01000224">
    <property type="protein sequence ID" value="GFP22127.1"/>
    <property type="molecule type" value="Genomic_DNA"/>
</dbReference>
<dbReference type="GO" id="GO:0003998">
    <property type="term" value="F:acylphosphatase activity"/>
    <property type="evidence" value="ECO:0007669"/>
    <property type="project" value="UniProtKB-EC"/>
</dbReference>
<organism evidence="10 16">
    <name type="scientific">Candidatus Hakubella thermalkaliphila</name>
    <dbReference type="NCBI Taxonomy" id="2754717"/>
    <lineage>
        <taxon>Bacteria</taxon>
        <taxon>Bacillati</taxon>
        <taxon>Actinomycetota</taxon>
        <taxon>Actinomycetota incertae sedis</taxon>
        <taxon>Candidatus Hakubellales</taxon>
        <taxon>Candidatus Hakubellaceae</taxon>
        <taxon>Candidatus Hakubella</taxon>
    </lineage>
</organism>
<evidence type="ECO:0000256" key="6">
    <source>
        <dbReference type="RuleBase" id="RU000553"/>
    </source>
</evidence>
<evidence type="ECO:0000313" key="9">
    <source>
        <dbReference type="EMBL" id="GFP18753.1"/>
    </source>
</evidence>
<evidence type="ECO:0000256" key="7">
    <source>
        <dbReference type="RuleBase" id="RU004168"/>
    </source>
</evidence>
<gene>
    <name evidence="9" type="ORF">HKBW3S03_00258</name>
    <name evidence="10" type="ORF">HKBW3S06_01354</name>
    <name evidence="11" type="ORF">HKBW3S34_01288</name>
    <name evidence="12" type="ORF">HKBW3S42_00088</name>
    <name evidence="13" type="ORF">HKBW3S47_01695</name>
</gene>
<dbReference type="PROSITE" id="PS51160">
    <property type="entry name" value="ACYLPHOSPHATASE_3"/>
    <property type="match status" value="1"/>
</dbReference>
<sequence>MKRVCKHILVSGIVQGVGFRYFALRHAHTLGLAGYARNMRDGRVEIVAEGDEETVASFINRLKEGPSSALVREVKVSEYRGPSQFRGFELRF</sequence>
<dbReference type="PANTHER" id="PTHR47268">
    <property type="entry name" value="ACYLPHOSPHATASE"/>
    <property type="match status" value="1"/>
</dbReference>
<reference evidence="14 15" key="1">
    <citation type="journal article" date="2020" name="Front. Microbiol.">
        <title>Single-cell genomics of novel Actinobacteria with the Wood-Ljungdahl pathway discovered in a serpentinizing system.</title>
        <authorList>
            <person name="Merino N."/>
            <person name="Kawai M."/>
            <person name="Boyd E.S."/>
            <person name="Colman D.R."/>
            <person name="McGlynn S.E."/>
            <person name="Nealson K.H."/>
            <person name="Kurokawa K."/>
            <person name="Hongoh Y."/>
        </authorList>
    </citation>
    <scope>NUCLEOTIDE SEQUENCE [LARGE SCALE GENOMIC DNA]</scope>
    <source>
        <strain evidence="9 15">S03</strain>
        <strain evidence="10 16">S06</strain>
        <strain evidence="11 17">S34</strain>
        <strain evidence="12">S42</strain>
        <strain evidence="13 14">S47</strain>
    </source>
</reference>
<dbReference type="Proteomes" id="UP000569018">
    <property type="component" value="Unassembled WGS sequence"/>
</dbReference>
<comment type="caution">
    <text evidence="10">The sequence shown here is derived from an EMBL/GenBank/DDBJ whole genome shotgun (WGS) entry which is preliminary data.</text>
</comment>
<keyword evidence="5 6" id="KW-0378">Hydrolase</keyword>
<dbReference type="AlphaFoldDB" id="A0A6V8NPX3"/>
<feature type="active site" evidence="5">
    <location>
        <position position="20"/>
    </location>
</feature>
<dbReference type="SUPFAM" id="SSF54975">
    <property type="entry name" value="Acylphosphatase/BLUF domain-like"/>
    <property type="match status" value="1"/>
</dbReference>
<dbReference type="EMBL" id="BLRU01000011">
    <property type="protein sequence ID" value="GFP18753.1"/>
    <property type="molecule type" value="Genomic_DNA"/>
</dbReference>
<name>A0A6V8NPX3_9ACTN</name>
<dbReference type="PROSITE" id="PS00150">
    <property type="entry name" value="ACYLPHOSPHATASE_1"/>
    <property type="match status" value="1"/>
</dbReference>
<dbReference type="InterPro" id="IPR020456">
    <property type="entry name" value="Acylphosphatase"/>
</dbReference>
<evidence type="ECO:0000313" key="15">
    <source>
        <dbReference type="Proteomes" id="UP000574717"/>
    </source>
</evidence>
<evidence type="ECO:0000256" key="2">
    <source>
        <dbReference type="ARBA" id="ARBA00012150"/>
    </source>
</evidence>
<evidence type="ECO:0000256" key="5">
    <source>
        <dbReference type="PROSITE-ProRule" id="PRU00520"/>
    </source>
</evidence>
<evidence type="ECO:0000313" key="16">
    <source>
        <dbReference type="Proteomes" id="UP000580051"/>
    </source>
</evidence>
<evidence type="ECO:0000256" key="1">
    <source>
        <dbReference type="ARBA" id="ARBA00005614"/>
    </source>
</evidence>
<evidence type="ECO:0000256" key="4">
    <source>
        <dbReference type="ARBA" id="ARBA00047645"/>
    </source>
</evidence>
<comment type="similarity">
    <text evidence="1 7">Belongs to the acylphosphatase family.</text>
</comment>
<evidence type="ECO:0000313" key="10">
    <source>
        <dbReference type="EMBL" id="GFP22127.1"/>
    </source>
</evidence>
<feature type="domain" description="Acylphosphatase-like" evidence="8">
    <location>
        <begin position="5"/>
        <end position="92"/>
    </location>
</feature>
<evidence type="ECO:0000259" key="8">
    <source>
        <dbReference type="PROSITE" id="PS51160"/>
    </source>
</evidence>